<feature type="transmembrane region" description="Helical" evidence="5">
    <location>
        <begin position="469"/>
        <end position="490"/>
    </location>
</feature>
<dbReference type="AlphaFoldDB" id="W9ASF9"/>
<keyword evidence="5" id="KW-0813">Transport</keyword>
<comment type="caution">
    <text evidence="8">The sequence shown here is derived from an EMBL/GenBank/DDBJ whole genome shotgun (WGS) entry which is preliminary data.</text>
</comment>
<dbReference type="InterPro" id="IPR010096">
    <property type="entry name" value="NADH-Q_OxRdtase_suN/2"/>
</dbReference>
<keyword evidence="5" id="KW-0520">NAD</keyword>
<comment type="subcellular location">
    <subcellularLocation>
        <location evidence="5">Cell membrane</location>
        <topology evidence="5">Multi-pass membrane protein</topology>
    </subcellularLocation>
    <subcellularLocation>
        <location evidence="1">Endomembrane system</location>
        <topology evidence="1">Multi-pass membrane protein</topology>
    </subcellularLocation>
    <subcellularLocation>
        <location evidence="6">Membrane</location>
        <topology evidence="6">Multi-pass membrane protein</topology>
    </subcellularLocation>
</comment>
<dbReference type="Proteomes" id="UP000028870">
    <property type="component" value="Unassembled WGS sequence"/>
</dbReference>
<evidence type="ECO:0000256" key="3">
    <source>
        <dbReference type="ARBA" id="ARBA00022989"/>
    </source>
</evidence>
<dbReference type="GO" id="GO:0050136">
    <property type="term" value="F:NADH dehydrogenase (quinone) (non-electrogenic) activity"/>
    <property type="evidence" value="ECO:0007669"/>
    <property type="project" value="UniProtKB-UniRule"/>
</dbReference>
<keyword evidence="5" id="KW-1278">Translocase</keyword>
<dbReference type="NCBIfam" id="NF004441">
    <property type="entry name" value="PRK05777.1-4"/>
    <property type="match status" value="1"/>
</dbReference>
<reference evidence="8" key="2">
    <citation type="submission" date="2014-03" db="EMBL/GenBank/DDBJ databases">
        <authorList>
            <person name="Urmite Genomes"/>
        </authorList>
    </citation>
    <scope>NUCLEOTIDE SEQUENCE</scope>
    <source>
        <strain evidence="8">DSM 44829</strain>
    </source>
</reference>
<keyword evidence="5" id="KW-1003">Cell membrane</keyword>
<comment type="similarity">
    <text evidence="5">Belongs to the complex I subunit 2 family.</text>
</comment>
<dbReference type="InterPro" id="IPR001750">
    <property type="entry name" value="ND/Mrp_TM"/>
</dbReference>
<dbReference type="GO" id="GO:0042773">
    <property type="term" value="P:ATP synthesis coupled electron transport"/>
    <property type="evidence" value="ECO:0007669"/>
    <property type="project" value="InterPro"/>
</dbReference>
<dbReference type="eggNOG" id="COG1007">
    <property type="taxonomic scope" value="Bacteria"/>
</dbReference>
<feature type="transmembrane region" description="Helical" evidence="5">
    <location>
        <begin position="130"/>
        <end position="148"/>
    </location>
</feature>
<keyword evidence="5" id="KW-0874">Quinone</keyword>
<dbReference type="EMBL" id="CCBB010000001">
    <property type="protein sequence ID" value="CDO05847.1"/>
    <property type="molecule type" value="Genomic_DNA"/>
</dbReference>
<comment type="catalytic activity">
    <reaction evidence="5">
        <text>a quinone + NADH + 5 H(+)(in) = a quinol + NAD(+) + 4 H(+)(out)</text>
        <dbReference type="Rhea" id="RHEA:57888"/>
        <dbReference type="ChEBI" id="CHEBI:15378"/>
        <dbReference type="ChEBI" id="CHEBI:24646"/>
        <dbReference type="ChEBI" id="CHEBI:57540"/>
        <dbReference type="ChEBI" id="CHEBI:57945"/>
        <dbReference type="ChEBI" id="CHEBI:132124"/>
    </reaction>
</comment>
<feature type="transmembrane region" description="Helical" evidence="5">
    <location>
        <begin position="391"/>
        <end position="411"/>
    </location>
</feature>
<organism evidence="8 9">
    <name type="scientific">Mycolicibacterium cosmeticum</name>
    <dbReference type="NCBI Taxonomy" id="258533"/>
    <lineage>
        <taxon>Bacteria</taxon>
        <taxon>Bacillati</taxon>
        <taxon>Actinomycetota</taxon>
        <taxon>Actinomycetes</taxon>
        <taxon>Mycobacteriales</taxon>
        <taxon>Mycobacteriaceae</taxon>
        <taxon>Mycolicibacterium</taxon>
    </lineage>
</organism>
<evidence type="ECO:0000256" key="2">
    <source>
        <dbReference type="ARBA" id="ARBA00022692"/>
    </source>
</evidence>
<feature type="transmembrane region" description="Helical" evidence="5">
    <location>
        <begin position="234"/>
        <end position="253"/>
    </location>
</feature>
<dbReference type="GO" id="GO:0005886">
    <property type="term" value="C:plasma membrane"/>
    <property type="evidence" value="ECO:0007669"/>
    <property type="project" value="UniProtKB-SubCell"/>
</dbReference>
<comment type="function">
    <text evidence="5">NDH-1 shuttles electrons from NADH, via FMN and iron-sulfur (Fe-S) centers, to quinones in the respiratory chain. The immediate electron acceptor for the enzyme in this species is believed to be a menaquinone. Couples the redox reaction to proton translocation (for every two electrons transferred, four hydrogen ions are translocated across the cytoplasmic membrane), and thus conserves the redox energy in a proton gradient.</text>
</comment>
<feature type="transmembrane region" description="Helical" evidence="5">
    <location>
        <begin position="183"/>
        <end position="204"/>
    </location>
</feature>
<keyword evidence="3 5" id="KW-1133">Transmembrane helix</keyword>
<dbReference type="EC" id="7.1.1.-" evidence="5"/>
<sequence>MIVVSPSVEYGALSPMLIVLGAAVAGVFVEALLPRHLRYVAQRTLATAGLAAALIAVLALSGHRAGAAMGSVAVDGPTLFLQAAVLITGLLALAPIARHRLDAFAPAAALTPASAAERSATSLGIQQTEVFPLVMFTVSGMLLLPAAADLLTMFVSLEVLSLPLYVLCGLTRRRRVLAQESSLKYFLLGAFSSAFFLYGTALLYGCSGTFDLTGIAAAISAGHADPALASAGTALVAVGVLFKVGAVPFHAWVPDVYQGAPTPITGLMAAGTKLAGFGALLRLFYVALPGLMDQWRPLLGAVAVLTMVFGSVVMVSQTDVKRMLAYSSISTVGFVLLGVTAPNTGVAPTMFYVLVYGVSTVGAFTVIGLIRGGDGLEDNDIEHWAGFGRRSPLPAAALALFLLAAAGVPLTSGFVAKFGVFSASLAAGNGVLVLVAVACSAIAAYAYARVILTIFFAPAGGQTPELARATPATVVGVWVAAAATVLIGVAPQPLLSLASNAADFLH</sequence>
<keyword evidence="4 5" id="KW-0472">Membrane</keyword>
<feature type="transmembrane region" description="Helical" evidence="5">
    <location>
        <begin position="274"/>
        <end position="292"/>
    </location>
</feature>
<evidence type="ECO:0000313" key="8">
    <source>
        <dbReference type="EMBL" id="CDO05847.1"/>
    </source>
</evidence>
<protein>
    <recommendedName>
        <fullName evidence="5">NADH-quinone oxidoreductase subunit N</fullName>
        <ecNumber evidence="5">7.1.1.-</ecNumber>
    </recommendedName>
    <alternativeName>
        <fullName evidence="5">NADH dehydrogenase I subunit N</fullName>
    </alternativeName>
    <alternativeName>
        <fullName evidence="5">NDH-1 subunit N</fullName>
    </alternativeName>
</protein>
<dbReference type="GO" id="GO:0048038">
    <property type="term" value="F:quinone binding"/>
    <property type="evidence" value="ECO:0007669"/>
    <property type="project" value="UniProtKB-KW"/>
</dbReference>
<dbReference type="GO" id="GO:0008137">
    <property type="term" value="F:NADH dehydrogenase (ubiquinone) activity"/>
    <property type="evidence" value="ECO:0007669"/>
    <property type="project" value="InterPro"/>
</dbReference>
<evidence type="ECO:0000256" key="1">
    <source>
        <dbReference type="ARBA" id="ARBA00004127"/>
    </source>
</evidence>
<gene>
    <name evidence="5 8" type="primary">nuoN</name>
    <name evidence="8" type="ORF">BN977_00623</name>
</gene>
<feature type="domain" description="NADH:quinone oxidoreductase/Mrp antiporter transmembrane" evidence="7">
    <location>
        <begin position="147"/>
        <end position="441"/>
    </location>
</feature>
<evidence type="ECO:0000256" key="4">
    <source>
        <dbReference type="ARBA" id="ARBA00023136"/>
    </source>
</evidence>
<feature type="transmembrane region" description="Helical" evidence="5">
    <location>
        <begin position="12"/>
        <end position="33"/>
    </location>
</feature>
<evidence type="ECO:0000256" key="6">
    <source>
        <dbReference type="RuleBase" id="RU000320"/>
    </source>
</evidence>
<feature type="transmembrane region" description="Helical" evidence="5">
    <location>
        <begin position="323"/>
        <end position="343"/>
    </location>
</feature>
<evidence type="ECO:0000256" key="5">
    <source>
        <dbReference type="HAMAP-Rule" id="MF_00445"/>
    </source>
</evidence>
<keyword evidence="2 5" id="KW-0812">Transmembrane</keyword>
<feature type="transmembrane region" description="Helical" evidence="5">
    <location>
        <begin position="154"/>
        <end position="171"/>
    </location>
</feature>
<reference evidence="8" key="1">
    <citation type="submission" date="2014-03" db="EMBL/GenBank/DDBJ databases">
        <title>Draft Genome Sequence of Mycobacterium cosmeticum DSM 44829.</title>
        <authorList>
            <person name="Croce O."/>
            <person name="Robert C."/>
            <person name="Raoult D."/>
            <person name="Drancourt M."/>
        </authorList>
    </citation>
    <scope>NUCLEOTIDE SEQUENCE [LARGE SCALE GENOMIC DNA]</scope>
    <source>
        <strain evidence="8">DSM 44829</strain>
    </source>
</reference>
<feature type="transmembrane region" description="Helical" evidence="5">
    <location>
        <begin position="79"/>
        <end position="97"/>
    </location>
</feature>
<accession>W9ASF9</accession>
<feature type="transmembrane region" description="Helical" evidence="5">
    <location>
        <begin position="45"/>
        <end position="67"/>
    </location>
</feature>
<name>W9ASF9_MYCCO</name>
<keyword evidence="9" id="KW-1185">Reference proteome</keyword>
<evidence type="ECO:0000259" key="7">
    <source>
        <dbReference type="Pfam" id="PF00361"/>
    </source>
</evidence>
<dbReference type="HAMAP" id="MF_00445">
    <property type="entry name" value="NDH1_NuoN_1"/>
    <property type="match status" value="1"/>
</dbReference>
<dbReference type="GO" id="GO:0012505">
    <property type="term" value="C:endomembrane system"/>
    <property type="evidence" value="ECO:0007669"/>
    <property type="project" value="UniProtKB-SubCell"/>
</dbReference>
<feature type="transmembrane region" description="Helical" evidence="5">
    <location>
        <begin position="349"/>
        <end position="370"/>
    </location>
</feature>
<dbReference type="NCBIfam" id="TIGR01770">
    <property type="entry name" value="NDH_I_N"/>
    <property type="match status" value="1"/>
</dbReference>
<proteinExistence type="inferred from homology"/>
<dbReference type="Pfam" id="PF00361">
    <property type="entry name" value="Proton_antipo_M"/>
    <property type="match status" value="1"/>
</dbReference>
<feature type="transmembrane region" description="Helical" evidence="5">
    <location>
        <begin position="298"/>
        <end position="316"/>
    </location>
</feature>
<dbReference type="STRING" id="258533.BN977_00623"/>
<feature type="transmembrane region" description="Helical" evidence="5">
    <location>
        <begin position="431"/>
        <end position="457"/>
    </location>
</feature>
<comment type="subunit">
    <text evidence="5">NDH-1 is composed of 14 different subunits. Subunits NuoA, H, J, K, L, M, N constitute the membrane sector of the complex.</text>
</comment>
<dbReference type="PANTHER" id="PTHR22773">
    <property type="entry name" value="NADH DEHYDROGENASE"/>
    <property type="match status" value="1"/>
</dbReference>
<evidence type="ECO:0000313" key="9">
    <source>
        <dbReference type="Proteomes" id="UP000028870"/>
    </source>
</evidence>